<dbReference type="Gene3D" id="3.10.180.10">
    <property type="entry name" value="2,3-Dihydroxybiphenyl 1,2-Dioxygenase, domain 1"/>
    <property type="match status" value="1"/>
</dbReference>
<comment type="caution">
    <text evidence="2">The sequence shown here is derived from an EMBL/GenBank/DDBJ whole genome shotgun (WGS) entry which is preliminary data.</text>
</comment>
<accession>A0ABV7L019</accession>
<reference evidence="3" key="1">
    <citation type="journal article" date="2019" name="Int. J. Syst. Evol. Microbiol.">
        <title>The Global Catalogue of Microorganisms (GCM) 10K type strain sequencing project: providing services to taxonomists for standard genome sequencing and annotation.</title>
        <authorList>
            <consortium name="The Broad Institute Genomics Platform"/>
            <consortium name="The Broad Institute Genome Sequencing Center for Infectious Disease"/>
            <person name="Wu L."/>
            <person name="Ma J."/>
        </authorList>
    </citation>
    <scope>NUCLEOTIDE SEQUENCE [LARGE SCALE GENOMIC DNA]</scope>
    <source>
        <strain evidence="3">KCTC 42964</strain>
    </source>
</reference>
<dbReference type="InterPro" id="IPR050383">
    <property type="entry name" value="GlyoxalaseI/FosfomycinResist"/>
</dbReference>
<dbReference type="Pfam" id="PF00903">
    <property type="entry name" value="Glyoxalase"/>
    <property type="match status" value="1"/>
</dbReference>
<dbReference type="PROSITE" id="PS51819">
    <property type="entry name" value="VOC"/>
    <property type="match status" value="1"/>
</dbReference>
<organism evidence="2 3">
    <name type="scientific">Marinibaculum pumilum</name>
    <dbReference type="NCBI Taxonomy" id="1766165"/>
    <lineage>
        <taxon>Bacteria</taxon>
        <taxon>Pseudomonadati</taxon>
        <taxon>Pseudomonadota</taxon>
        <taxon>Alphaproteobacteria</taxon>
        <taxon>Rhodospirillales</taxon>
        <taxon>Rhodospirillaceae</taxon>
        <taxon>Marinibaculum</taxon>
    </lineage>
</organism>
<dbReference type="Proteomes" id="UP001595528">
    <property type="component" value="Unassembled WGS sequence"/>
</dbReference>
<sequence>MQALREIRQIDYSVIFVRDMAAMRHFYETVMEFPLLRVLSDHWVEFRVGDNTLALAVHGGRFGDPPPAQAGPLLQLAFRVSPQGVADCAAALEGKGVALVAPPTDHAFGHRTIFFHDPDGNLLEIYAEI</sequence>
<dbReference type="InterPro" id="IPR004360">
    <property type="entry name" value="Glyas_Fos-R_dOase_dom"/>
</dbReference>
<gene>
    <name evidence="2" type="ORF">ACFOGJ_12270</name>
</gene>
<protein>
    <submittedName>
        <fullName evidence="2">VOC family protein</fullName>
    </submittedName>
</protein>
<evidence type="ECO:0000313" key="2">
    <source>
        <dbReference type="EMBL" id="MFC3228013.1"/>
    </source>
</evidence>
<name>A0ABV7L019_9PROT</name>
<feature type="domain" description="VOC" evidence="1">
    <location>
        <begin position="9"/>
        <end position="128"/>
    </location>
</feature>
<dbReference type="EMBL" id="JBHRTR010000027">
    <property type="protein sequence ID" value="MFC3228013.1"/>
    <property type="molecule type" value="Genomic_DNA"/>
</dbReference>
<dbReference type="SUPFAM" id="SSF54593">
    <property type="entry name" value="Glyoxalase/Bleomycin resistance protein/Dihydroxybiphenyl dioxygenase"/>
    <property type="match status" value="1"/>
</dbReference>
<keyword evidence="3" id="KW-1185">Reference proteome</keyword>
<dbReference type="InterPro" id="IPR037523">
    <property type="entry name" value="VOC_core"/>
</dbReference>
<dbReference type="InterPro" id="IPR029068">
    <property type="entry name" value="Glyas_Bleomycin-R_OHBP_Dase"/>
</dbReference>
<dbReference type="CDD" id="cd06587">
    <property type="entry name" value="VOC"/>
    <property type="match status" value="1"/>
</dbReference>
<dbReference type="PANTHER" id="PTHR21366">
    <property type="entry name" value="GLYOXALASE FAMILY PROTEIN"/>
    <property type="match status" value="1"/>
</dbReference>
<proteinExistence type="predicted"/>
<evidence type="ECO:0000313" key="3">
    <source>
        <dbReference type="Proteomes" id="UP001595528"/>
    </source>
</evidence>
<dbReference type="RefSeq" id="WP_379900721.1">
    <property type="nucleotide sequence ID" value="NZ_JBHRTR010000027.1"/>
</dbReference>
<evidence type="ECO:0000259" key="1">
    <source>
        <dbReference type="PROSITE" id="PS51819"/>
    </source>
</evidence>